<dbReference type="AlphaFoldDB" id="A0AA86VAQ6"/>
<name>A0AA86VAQ6_9FABA</name>
<keyword evidence="2" id="KW-1185">Reference proteome</keyword>
<reference evidence="1" key="1">
    <citation type="submission" date="2023-10" db="EMBL/GenBank/DDBJ databases">
        <authorList>
            <person name="Domelevo Entfellner J.-B."/>
        </authorList>
    </citation>
    <scope>NUCLEOTIDE SEQUENCE</scope>
</reference>
<evidence type="ECO:0000313" key="2">
    <source>
        <dbReference type="Proteomes" id="UP001189624"/>
    </source>
</evidence>
<sequence>MERERKVLMKHNRLMIKWKKELKETERPAVADKNDSSSKVYKSFMSFACAVIGKIAEFGALKDGHIYVGMKSG</sequence>
<dbReference type="Proteomes" id="UP001189624">
    <property type="component" value="Chromosome 2"/>
</dbReference>
<accession>A0AA86VAQ6</accession>
<gene>
    <name evidence="1" type="ORF">AYBTSS11_LOCUS6696</name>
</gene>
<evidence type="ECO:0000313" key="1">
    <source>
        <dbReference type="EMBL" id="CAJ1934048.1"/>
    </source>
</evidence>
<organism evidence="1 2">
    <name type="scientific">Sphenostylis stenocarpa</name>
    <dbReference type="NCBI Taxonomy" id="92480"/>
    <lineage>
        <taxon>Eukaryota</taxon>
        <taxon>Viridiplantae</taxon>
        <taxon>Streptophyta</taxon>
        <taxon>Embryophyta</taxon>
        <taxon>Tracheophyta</taxon>
        <taxon>Spermatophyta</taxon>
        <taxon>Magnoliopsida</taxon>
        <taxon>eudicotyledons</taxon>
        <taxon>Gunneridae</taxon>
        <taxon>Pentapetalae</taxon>
        <taxon>rosids</taxon>
        <taxon>fabids</taxon>
        <taxon>Fabales</taxon>
        <taxon>Fabaceae</taxon>
        <taxon>Papilionoideae</taxon>
        <taxon>50 kb inversion clade</taxon>
        <taxon>NPAAA clade</taxon>
        <taxon>indigoferoid/millettioid clade</taxon>
        <taxon>Phaseoleae</taxon>
        <taxon>Sphenostylis</taxon>
    </lineage>
</organism>
<dbReference type="EMBL" id="OY731399">
    <property type="protein sequence ID" value="CAJ1934048.1"/>
    <property type="molecule type" value="Genomic_DNA"/>
</dbReference>
<proteinExistence type="predicted"/>
<dbReference type="Gramene" id="rna-AYBTSS11_LOCUS6696">
    <property type="protein sequence ID" value="CAJ1934048.1"/>
    <property type="gene ID" value="gene-AYBTSS11_LOCUS6696"/>
</dbReference>
<protein>
    <submittedName>
        <fullName evidence="1">Uncharacterized protein</fullName>
    </submittedName>
</protein>